<dbReference type="SUPFAM" id="SSF47954">
    <property type="entry name" value="Cyclin-like"/>
    <property type="match status" value="1"/>
</dbReference>
<evidence type="ECO:0000256" key="3">
    <source>
        <dbReference type="ARBA" id="ARBA00023127"/>
    </source>
</evidence>
<accession>R0HNL2</accession>
<dbReference type="GO" id="GO:0019901">
    <property type="term" value="F:protein kinase binding"/>
    <property type="evidence" value="ECO:0007669"/>
    <property type="project" value="UniProtKB-UniRule"/>
</dbReference>
<dbReference type="GO" id="GO:0051301">
    <property type="term" value="P:cell division"/>
    <property type="evidence" value="ECO:0007669"/>
    <property type="project" value="UniProtKB-UniRule"/>
</dbReference>
<protein>
    <recommendedName>
        <fullName evidence="5">Cyclin</fullName>
    </recommendedName>
</protein>
<reference evidence="7" key="1">
    <citation type="journal article" date="2013" name="Nat. Genet.">
        <title>The Capsella rubella genome and the genomic consequences of rapid mating system evolution.</title>
        <authorList>
            <person name="Slotte T."/>
            <person name="Hazzouri K.M."/>
            <person name="Agren J.A."/>
            <person name="Koenig D."/>
            <person name="Maumus F."/>
            <person name="Guo Y.L."/>
            <person name="Steige K."/>
            <person name="Platts A.E."/>
            <person name="Escobar J.S."/>
            <person name="Newman L.K."/>
            <person name="Wang W."/>
            <person name="Mandakova T."/>
            <person name="Vello E."/>
            <person name="Smith L.M."/>
            <person name="Henz S.R."/>
            <person name="Steffen J."/>
            <person name="Takuno S."/>
            <person name="Brandvain Y."/>
            <person name="Coop G."/>
            <person name="Andolfatto P."/>
            <person name="Hu T.T."/>
            <person name="Blanchette M."/>
            <person name="Clark R.M."/>
            <person name="Quesneville H."/>
            <person name="Nordborg M."/>
            <person name="Gaut B.S."/>
            <person name="Lysak M.A."/>
            <person name="Jenkins J."/>
            <person name="Grimwood J."/>
            <person name="Chapman J."/>
            <person name="Prochnik S."/>
            <person name="Shu S."/>
            <person name="Rokhsar D."/>
            <person name="Schmutz J."/>
            <person name="Weigel D."/>
            <person name="Wright S.I."/>
        </authorList>
    </citation>
    <scope>NUCLEOTIDE SEQUENCE [LARGE SCALE GENOMIC DNA]</scope>
    <source>
        <strain evidence="7">cv. Monte Gargano</strain>
    </source>
</reference>
<dbReference type="Pfam" id="PF08613">
    <property type="entry name" value="Cyclin"/>
    <property type="match status" value="1"/>
</dbReference>
<proteinExistence type="inferred from homology"/>
<dbReference type="PANTHER" id="PTHR15615:SF80">
    <property type="entry name" value="CYCLIN"/>
    <property type="match status" value="1"/>
</dbReference>
<keyword evidence="2" id="KW-0132">Cell division</keyword>
<dbReference type="eggNOG" id="KOG1674">
    <property type="taxonomic scope" value="Eukaryota"/>
</dbReference>
<evidence type="ECO:0000256" key="2">
    <source>
        <dbReference type="ARBA" id="ARBA00022618"/>
    </source>
</evidence>
<organism evidence="6 7">
    <name type="scientific">Capsella rubella</name>
    <dbReference type="NCBI Taxonomy" id="81985"/>
    <lineage>
        <taxon>Eukaryota</taxon>
        <taxon>Viridiplantae</taxon>
        <taxon>Streptophyta</taxon>
        <taxon>Embryophyta</taxon>
        <taxon>Tracheophyta</taxon>
        <taxon>Spermatophyta</taxon>
        <taxon>Magnoliopsida</taxon>
        <taxon>eudicotyledons</taxon>
        <taxon>Gunneridae</taxon>
        <taxon>Pentapetalae</taxon>
        <taxon>rosids</taxon>
        <taxon>malvids</taxon>
        <taxon>Brassicales</taxon>
        <taxon>Brassicaceae</taxon>
        <taxon>Camelineae</taxon>
        <taxon>Capsella</taxon>
    </lineage>
</organism>
<dbReference type="PANTHER" id="PTHR15615">
    <property type="match status" value="1"/>
</dbReference>
<dbReference type="InterPro" id="IPR013922">
    <property type="entry name" value="Cyclin_PHO80-like"/>
</dbReference>
<dbReference type="InterPro" id="IPR012389">
    <property type="entry name" value="Cyclin_P/U"/>
</dbReference>
<keyword evidence="7" id="KW-1185">Reference proteome</keyword>
<sequence>METSKNSTNSSLFQWLGLLEDSDDQPPDSTHPRVITLLASILEKMIKKNKKPLHTRQNKFISLLTSEITLVHIVSRSSVLIFESHGDRDDEITMFHGSKAPSMSIYRYTERIHRYAQCSPACFVAAFAYILRYLQRPEATSTPRRLTSLNVHRLLITSLLVAAKFLERKCYNNAYYAKIGGVSTEEMNSLERRFLFDVDFRLNVTTESFEKHCLMLQRETVPCDLRKLRTVLGEITCGCQAI</sequence>
<dbReference type="KEGG" id="crb:17892089"/>
<dbReference type="EMBL" id="KB870807">
    <property type="protein sequence ID" value="EOA31329.1"/>
    <property type="molecule type" value="Genomic_DNA"/>
</dbReference>
<dbReference type="InterPro" id="IPR036915">
    <property type="entry name" value="Cyclin-like_sf"/>
</dbReference>
<keyword evidence="3 5" id="KW-0195">Cyclin</keyword>
<evidence type="ECO:0000256" key="5">
    <source>
        <dbReference type="PIRNR" id="PIRNR027110"/>
    </source>
</evidence>
<name>R0HNL2_9BRAS</name>
<dbReference type="Proteomes" id="UP000029121">
    <property type="component" value="Unassembled WGS sequence"/>
</dbReference>
<evidence type="ECO:0000313" key="7">
    <source>
        <dbReference type="Proteomes" id="UP000029121"/>
    </source>
</evidence>
<keyword evidence="4" id="KW-0131">Cell cycle</keyword>
<evidence type="ECO:0000256" key="4">
    <source>
        <dbReference type="ARBA" id="ARBA00023306"/>
    </source>
</evidence>
<gene>
    <name evidence="6" type="ORF">CARUB_v10014501mg</name>
</gene>
<comment type="similarity">
    <text evidence="1">Belongs to the cyclin family. Cyclin U/P subfamily.</text>
</comment>
<evidence type="ECO:0000313" key="6">
    <source>
        <dbReference type="EMBL" id="EOA31329.1"/>
    </source>
</evidence>
<dbReference type="Gene3D" id="1.10.472.10">
    <property type="entry name" value="Cyclin-like"/>
    <property type="match status" value="1"/>
</dbReference>
<dbReference type="AlphaFoldDB" id="R0HNL2"/>
<dbReference type="OrthoDB" id="337735at2759"/>
<dbReference type="STRING" id="81985.R0HNL2"/>
<evidence type="ECO:0000256" key="1">
    <source>
        <dbReference type="ARBA" id="ARBA00007215"/>
    </source>
</evidence>
<dbReference type="PIRSF" id="PIRSF027110">
    <property type="entry name" value="PREG"/>
    <property type="match status" value="1"/>
</dbReference>